<name>A0A1W1H5Y0_9BACT</name>
<protein>
    <submittedName>
        <fullName evidence="1">Immunogenic protein</fullName>
    </submittedName>
</protein>
<dbReference type="EMBL" id="FWEV01000021">
    <property type="protein sequence ID" value="SLM27857.1"/>
    <property type="molecule type" value="Genomic_DNA"/>
</dbReference>
<reference evidence="1 2" key="1">
    <citation type="submission" date="2017-03" db="EMBL/GenBank/DDBJ databases">
        <authorList>
            <person name="Afonso C.L."/>
            <person name="Miller P.J."/>
            <person name="Scott M.A."/>
            <person name="Spackman E."/>
            <person name="Goraichik I."/>
            <person name="Dimitrov K.M."/>
            <person name="Suarez D.L."/>
            <person name="Swayne D.E."/>
        </authorList>
    </citation>
    <scope>NUCLEOTIDE SEQUENCE [LARGE SCALE GENOMIC DNA]</scope>
    <source>
        <strain evidence="1">PRJEB14757</strain>
    </source>
</reference>
<organism evidence="1 2">
    <name type="scientific">Desulfamplus magnetovallimortis</name>
    <dbReference type="NCBI Taxonomy" id="1246637"/>
    <lineage>
        <taxon>Bacteria</taxon>
        <taxon>Pseudomonadati</taxon>
        <taxon>Thermodesulfobacteriota</taxon>
        <taxon>Desulfobacteria</taxon>
        <taxon>Desulfobacterales</taxon>
        <taxon>Desulfobacteraceae</taxon>
        <taxon>Desulfamplus</taxon>
    </lineage>
</organism>
<evidence type="ECO:0000313" key="1">
    <source>
        <dbReference type="EMBL" id="SLM27857.1"/>
    </source>
</evidence>
<sequence>MKKVIIRSMLFLFFATIFFMVEPGQVKAEKIFITIGTGGEDGVYYPTGNAICNLVSKGMRKHGIKCSVEVTGGSVYNLNSIAAGDFDLGIVQSDTQYNAYNGKGTFEVTGANKNLRSLFSVYPEPFTLVARADSGIHKFEDLKGKRVNIGNPGSGSRETMDLLMQAFGWTSDDFEAALELKSNDQSKALCDNKVDAIIFIGGHPSDSIKEATTLCDCVMVEVAGPVIDKLVAEYPFYRTATIPGGIYKGADKDTLTFGAGATFVSSAMVSEKVAYNIVKFVFENFDEFRSFHPAFADLKKEDMVKAGLTAPLHDGAVKYYKEAGLM</sequence>
<dbReference type="OrthoDB" id="9780180at2"/>
<dbReference type="PANTHER" id="PTHR42941">
    <property type="entry name" value="SLL1037 PROTEIN"/>
    <property type="match status" value="1"/>
</dbReference>
<dbReference type="RefSeq" id="WP_080804305.1">
    <property type="nucleotide sequence ID" value="NZ_LT828546.1"/>
</dbReference>
<proteinExistence type="predicted"/>
<dbReference type="NCBIfam" id="TIGR02122">
    <property type="entry name" value="TRAP_TAXI"/>
    <property type="match status" value="1"/>
</dbReference>
<dbReference type="CDD" id="cd13568">
    <property type="entry name" value="PBP2_TAXI_TRAP_like_3"/>
    <property type="match status" value="1"/>
</dbReference>
<evidence type="ECO:0000313" key="2">
    <source>
        <dbReference type="Proteomes" id="UP000191931"/>
    </source>
</evidence>
<dbReference type="SUPFAM" id="SSF53850">
    <property type="entry name" value="Periplasmic binding protein-like II"/>
    <property type="match status" value="1"/>
</dbReference>
<dbReference type="InterPro" id="IPR011852">
    <property type="entry name" value="TRAP_TAXI"/>
</dbReference>
<gene>
    <name evidence="1" type="ORF">MTBBW1_1170002</name>
</gene>
<dbReference type="STRING" id="1246637.MTBBW1_1170002"/>
<dbReference type="AlphaFoldDB" id="A0A1W1H5Y0"/>
<dbReference type="Proteomes" id="UP000191931">
    <property type="component" value="Unassembled WGS sequence"/>
</dbReference>
<accession>A0A1W1H5Y0</accession>
<keyword evidence="2" id="KW-1185">Reference proteome</keyword>
<dbReference type="Pfam" id="PF16868">
    <property type="entry name" value="NMT1_3"/>
    <property type="match status" value="1"/>
</dbReference>
<dbReference type="PANTHER" id="PTHR42941:SF1">
    <property type="entry name" value="SLL1037 PROTEIN"/>
    <property type="match status" value="1"/>
</dbReference>
<dbReference type="Gene3D" id="3.40.190.10">
    <property type="entry name" value="Periplasmic binding protein-like II"/>
    <property type="match status" value="2"/>
</dbReference>